<reference evidence="1 2" key="1">
    <citation type="submission" date="2016-11" db="EMBL/GenBank/DDBJ databases">
        <authorList>
            <person name="Jaros S."/>
            <person name="Januszkiewicz K."/>
            <person name="Wedrychowicz H."/>
        </authorList>
    </citation>
    <scope>NUCLEOTIDE SEQUENCE [LARGE SCALE GENOMIC DNA]</scope>
    <source>
        <strain evidence="1 2">GAS499</strain>
    </source>
</reference>
<dbReference type="EMBL" id="LT670844">
    <property type="protein sequence ID" value="SHL08813.1"/>
    <property type="molecule type" value="Genomic_DNA"/>
</dbReference>
<gene>
    <name evidence="1" type="ORF">SAMN05444159_4960</name>
</gene>
<proteinExistence type="predicted"/>
<sequence>MRLNFADIVEKRFGFLLELGFVKTEALPTMVRYRKGDLELSIYLGRQSYEVGFEIGHANETYSMSEIIRATDPGTADQYRNAAATTATELATAVDRLAGLVTKYGERALRDDPAFFAGLSQQRKDWSETYALDVLAQQVRPKAEAAFREGRFREAAELYEKIHARLTPAELKKLDIARQRG</sequence>
<accession>A0A1M6XSG0</accession>
<protein>
    <submittedName>
        <fullName evidence="1">Uncharacterized protein</fullName>
    </submittedName>
</protein>
<organism evidence="1 2">
    <name type="scientific">Bradyrhizobium lablabi</name>
    <dbReference type="NCBI Taxonomy" id="722472"/>
    <lineage>
        <taxon>Bacteria</taxon>
        <taxon>Pseudomonadati</taxon>
        <taxon>Pseudomonadota</taxon>
        <taxon>Alphaproteobacteria</taxon>
        <taxon>Hyphomicrobiales</taxon>
        <taxon>Nitrobacteraceae</taxon>
        <taxon>Bradyrhizobium</taxon>
    </lineage>
</organism>
<evidence type="ECO:0000313" key="1">
    <source>
        <dbReference type="EMBL" id="SHL08813.1"/>
    </source>
</evidence>
<dbReference type="AlphaFoldDB" id="A0A1M6XSG0"/>
<dbReference type="Proteomes" id="UP000189935">
    <property type="component" value="Chromosome I"/>
</dbReference>
<name>A0A1M6XSG0_9BRAD</name>
<evidence type="ECO:0000313" key="2">
    <source>
        <dbReference type="Proteomes" id="UP000189935"/>
    </source>
</evidence>